<dbReference type="PANTHER" id="PTHR12419">
    <property type="entry name" value="OTU DOMAIN CONTAINING PROTEIN"/>
    <property type="match status" value="1"/>
</dbReference>
<dbReference type="SUPFAM" id="SSF54001">
    <property type="entry name" value="Cysteine proteinases"/>
    <property type="match status" value="1"/>
</dbReference>
<feature type="compositionally biased region" description="Basic and acidic residues" evidence="1">
    <location>
        <begin position="56"/>
        <end position="84"/>
    </location>
</feature>
<dbReference type="GO" id="GO:0016579">
    <property type="term" value="P:protein deubiquitination"/>
    <property type="evidence" value="ECO:0007669"/>
    <property type="project" value="TreeGrafter"/>
</dbReference>
<dbReference type="RefSeq" id="XP_004343579.1">
    <property type="nucleotide sequence ID" value="XM_004343529.2"/>
</dbReference>
<dbReference type="InterPro" id="IPR003323">
    <property type="entry name" value="OTU_dom"/>
</dbReference>
<dbReference type="InterPro" id="IPR038765">
    <property type="entry name" value="Papain-like_cys_pep_sf"/>
</dbReference>
<proteinExistence type="predicted"/>
<dbReference type="PANTHER" id="PTHR12419:SF10">
    <property type="entry name" value="DEUBIQUITINASE OTUD6B"/>
    <property type="match status" value="1"/>
</dbReference>
<dbReference type="PhylomeDB" id="A0A0D2X565"/>
<gene>
    <name evidence="3" type="ORF">CAOG_007705</name>
</gene>
<keyword evidence="4" id="KW-1185">Reference proteome</keyword>
<evidence type="ECO:0000313" key="4">
    <source>
        <dbReference type="Proteomes" id="UP000008743"/>
    </source>
</evidence>
<dbReference type="EMBL" id="KE346373">
    <property type="protein sequence ID" value="KJE97269.1"/>
    <property type="molecule type" value="Genomic_DNA"/>
</dbReference>
<dbReference type="eggNOG" id="KOG2606">
    <property type="taxonomic scope" value="Eukaryota"/>
</dbReference>
<dbReference type="InterPro" id="IPR050704">
    <property type="entry name" value="Peptidase_C85-like"/>
</dbReference>
<evidence type="ECO:0000256" key="1">
    <source>
        <dbReference type="SAM" id="MobiDB-lite"/>
    </source>
</evidence>
<feature type="domain" description="OTU" evidence="2">
    <location>
        <begin position="184"/>
        <end position="323"/>
    </location>
</feature>
<sequence>MSDHDDEAASGSDSELQSPLEEVRAKHRKEIKAMQSQVQALKKSVPKGDNKRKKDVQKQIEELEAETAQRHATELKAAEAEEAKAAAAAAAATANKPNGAGSGGSELAAATSEEAEAHDAADDSSSNKTSKPTRAQKRRDNKATAHSERMQRAEAEYQATAARGPSARDVEANQLKQALQKADLAIKTITSDGHCLYNAVADQLRRNAVARAPTDFAALRKLTASFILAHQDDFLPFLVTDSGDMYTETELKKYCNEIASTAAWGGQIEAQALSAGLQVPIHIYQAGSPVVTLGADFPGEPLRLSYHRHLYGLGEHYNSLVPSSSPDADASSS</sequence>
<dbReference type="PROSITE" id="PS50802">
    <property type="entry name" value="OTU"/>
    <property type="match status" value="1"/>
</dbReference>
<dbReference type="GO" id="GO:0004843">
    <property type="term" value="F:cysteine-type deubiquitinase activity"/>
    <property type="evidence" value="ECO:0007669"/>
    <property type="project" value="TreeGrafter"/>
</dbReference>
<dbReference type="Pfam" id="PF02338">
    <property type="entry name" value="OTU"/>
    <property type="match status" value="1"/>
</dbReference>
<dbReference type="OMA" id="YELGAHY"/>
<dbReference type="FunCoup" id="A0A0D2X565">
    <property type="interactions" value="307"/>
</dbReference>
<evidence type="ECO:0000259" key="2">
    <source>
        <dbReference type="PROSITE" id="PS50802"/>
    </source>
</evidence>
<reference evidence="4" key="1">
    <citation type="submission" date="2011-02" db="EMBL/GenBank/DDBJ databases">
        <title>The Genome Sequence of Capsaspora owczarzaki ATCC 30864.</title>
        <authorList>
            <person name="Russ C."/>
            <person name="Cuomo C."/>
            <person name="Burger G."/>
            <person name="Gray M.W."/>
            <person name="Holland P.W.H."/>
            <person name="King N."/>
            <person name="Lang F.B.F."/>
            <person name="Roger A.J."/>
            <person name="Ruiz-Trillo I."/>
            <person name="Young S.K."/>
            <person name="Zeng Q."/>
            <person name="Gargeya S."/>
            <person name="Alvarado L."/>
            <person name="Berlin A."/>
            <person name="Chapman S.B."/>
            <person name="Chen Z."/>
            <person name="Freedman E."/>
            <person name="Gellesch M."/>
            <person name="Goldberg J."/>
            <person name="Griggs A."/>
            <person name="Gujja S."/>
            <person name="Heilman E."/>
            <person name="Heiman D."/>
            <person name="Howarth C."/>
            <person name="Mehta T."/>
            <person name="Neiman D."/>
            <person name="Pearson M."/>
            <person name="Roberts A."/>
            <person name="Saif S."/>
            <person name="Shea T."/>
            <person name="Shenoy N."/>
            <person name="Sisk P."/>
            <person name="Stolte C."/>
            <person name="Sykes S."/>
            <person name="White J."/>
            <person name="Yandava C."/>
            <person name="Haas B."/>
            <person name="Nusbaum C."/>
            <person name="Birren B."/>
        </authorList>
    </citation>
    <scope>NUCLEOTIDE SEQUENCE</scope>
    <source>
        <strain evidence="4">ATCC 30864</strain>
    </source>
</reference>
<dbReference type="InParanoid" id="A0A0D2X565"/>
<dbReference type="STRING" id="595528.A0A0D2X565"/>
<organism evidence="3 4">
    <name type="scientific">Capsaspora owczarzaki (strain ATCC 30864)</name>
    <dbReference type="NCBI Taxonomy" id="595528"/>
    <lineage>
        <taxon>Eukaryota</taxon>
        <taxon>Filasterea</taxon>
        <taxon>Capsaspora</taxon>
    </lineage>
</organism>
<accession>A0A0D2X565</accession>
<dbReference type="Proteomes" id="UP000008743">
    <property type="component" value="Unassembled WGS sequence"/>
</dbReference>
<dbReference type="AlphaFoldDB" id="A0A0D2X565"/>
<dbReference type="OrthoDB" id="415023at2759"/>
<evidence type="ECO:0000313" key="3">
    <source>
        <dbReference type="EMBL" id="KJE97269.1"/>
    </source>
</evidence>
<feature type="compositionally biased region" description="Basic and acidic residues" evidence="1">
    <location>
        <begin position="141"/>
        <end position="155"/>
    </location>
</feature>
<protein>
    <submittedName>
        <fullName evidence="3">OTU domain-containing protein 6B</fullName>
    </submittedName>
</protein>
<name>A0A0D2X565_CAPO3</name>
<dbReference type="Gene3D" id="3.90.70.80">
    <property type="match status" value="1"/>
</dbReference>
<dbReference type="CDD" id="cd22748">
    <property type="entry name" value="OTU_OTUD6-like"/>
    <property type="match status" value="1"/>
</dbReference>
<feature type="region of interest" description="Disordered" evidence="1">
    <location>
        <begin position="1"/>
        <end position="169"/>
    </location>
</feature>
<feature type="compositionally biased region" description="Low complexity" evidence="1">
    <location>
        <begin position="85"/>
        <end position="94"/>
    </location>
</feature>